<evidence type="ECO:0000256" key="1">
    <source>
        <dbReference type="ARBA" id="ARBA00004442"/>
    </source>
</evidence>
<dbReference type="InterPro" id="IPR050330">
    <property type="entry name" value="Bact_OuterMem_StrucFunc"/>
</dbReference>
<dbReference type="InterPro" id="IPR006665">
    <property type="entry name" value="OmpA-like"/>
</dbReference>
<keyword evidence="3" id="KW-0998">Cell outer membrane</keyword>
<dbReference type="PROSITE" id="PS01068">
    <property type="entry name" value="OMPA_1"/>
    <property type="match status" value="1"/>
</dbReference>
<accession>A0A176YK35</accession>
<dbReference type="PANTHER" id="PTHR30329:SF21">
    <property type="entry name" value="LIPOPROTEIN YIAD-RELATED"/>
    <property type="match status" value="1"/>
</dbReference>
<reference evidence="7 8" key="1">
    <citation type="submission" date="2016-02" db="EMBL/GenBank/DDBJ databases">
        <title>Draft genome sequence of the strain BR 10247T Bradyrhizobium neotropicale isolated from nodules of Centrolobium paraense.</title>
        <authorList>
            <person name="Simoes-Araujo J.L."/>
            <person name="Barauna A.C."/>
            <person name="Silva K."/>
            <person name="Zilli J.E."/>
        </authorList>
    </citation>
    <scope>NUCLEOTIDE SEQUENCE [LARGE SCALE GENOMIC DNA]</scope>
    <source>
        <strain evidence="7 8">BR 10247</strain>
    </source>
</reference>
<dbReference type="PROSITE" id="PS51123">
    <property type="entry name" value="OMPA_2"/>
    <property type="match status" value="1"/>
</dbReference>
<dbReference type="GO" id="GO:0009279">
    <property type="term" value="C:cell outer membrane"/>
    <property type="evidence" value="ECO:0007669"/>
    <property type="project" value="UniProtKB-SubCell"/>
</dbReference>
<dbReference type="Pfam" id="PF00691">
    <property type="entry name" value="OmpA"/>
    <property type="match status" value="1"/>
</dbReference>
<evidence type="ECO:0000259" key="6">
    <source>
        <dbReference type="PROSITE" id="PS51123"/>
    </source>
</evidence>
<dbReference type="CDD" id="cd07185">
    <property type="entry name" value="OmpA_C-like"/>
    <property type="match status" value="1"/>
</dbReference>
<evidence type="ECO:0000313" key="7">
    <source>
        <dbReference type="EMBL" id="OAF06863.1"/>
    </source>
</evidence>
<dbReference type="InterPro" id="IPR006664">
    <property type="entry name" value="OMP_bac"/>
</dbReference>
<dbReference type="EMBL" id="LSEF01000119">
    <property type="protein sequence ID" value="OAF06863.1"/>
    <property type="molecule type" value="Genomic_DNA"/>
</dbReference>
<dbReference type="InterPro" id="IPR006690">
    <property type="entry name" value="OMPA-like_CS"/>
</dbReference>
<evidence type="ECO:0000256" key="5">
    <source>
        <dbReference type="SAM" id="SignalP"/>
    </source>
</evidence>
<evidence type="ECO:0000256" key="2">
    <source>
        <dbReference type="ARBA" id="ARBA00023136"/>
    </source>
</evidence>
<feature type="signal peptide" evidence="5">
    <location>
        <begin position="1"/>
        <end position="30"/>
    </location>
</feature>
<proteinExistence type="predicted"/>
<evidence type="ECO:0000256" key="3">
    <source>
        <dbReference type="ARBA" id="ARBA00023237"/>
    </source>
</evidence>
<dbReference type="RefSeq" id="WP_063682031.1">
    <property type="nucleotide sequence ID" value="NZ_LSEF01000119.1"/>
</dbReference>
<evidence type="ECO:0000313" key="8">
    <source>
        <dbReference type="Proteomes" id="UP000077173"/>
    </source>
</evidence>
<keyword evidence="5" id="KW-0732">Signal</keyword>
<dbReference type="PRINTS" id="PR01021">
    <property type="entry name" value="OMPADOMAIN"/>
</dbReference>
<gene>
    <name evidence="7" type="ORF">AXW67_31390</name>
</gene>
<name>A0A176YK35_9BRAD</name>
<dbReference type="GeneID" id="32582504"/>
<protein>
    <recommendedName>
        <fullName evidence="6">OmpA-like domain-containing protein</fullName>
    </recommendedName>
</protein>
<sequence>MRLAAKGLTAILSIITVSAALSLAPSPVRAGDDGNGKNVSEDEIVRALAPAAKKPLTRGLSIGPQTADPAPSAAETKLLQSVRGRSTRSLSVTEREEIASVAKDKPNIDLEITFDYNSANISAKSLPSVQALGRALTSPDLKGSTFVVAGHTDAAGGEAYNQDLSERRADSIKRYLVDKYSIAATDLVTVGYGKSKLKDPSQPMAEVNRRVQVVNMENKTTASK</sequence>
<evidence type="ECO:0000256" key="4">
    <source>
        <dbReference type="PROSITE-ProRule" id="PRU00473"/>
    </source>
</evidence>
<feature type="chain" id="PRO_5008054814" description="OmpA-like domain-containing protein" evidence="5">
    <location>
        <begin position="31"/>
        <end position="224"/>
    </location>
</feature>
<dbReference type="SUPFAM" id="SSF103088">
    <property type="entry name" value="OmpA-like"/>
    <property type="match status" value="1"/>
</dbReference>
<organism evidence="7 8">
    <name type="scientific">Bradyrhizobium neotropicale</name>
    <dbReference type="NCBI Taxonomy" id="1497615"/>
    <lineage>
        <taxon>Bacteria</taxon>
        <taxon>Pseudomonadati</taxon>
        <taxon>Pseudomonadota</taxon>
        <taxon>Alphaproteobacteria</taxon>
        <taxon>Hyphomicrobiales</taxon>
        <taxon>Nitrobacteraceae</taxon>
        <taxon>Bradyrhizobium</taxon>
    </lineage>
</organism>
<comment type="caution">
    <text evidence="7">The sequence shown here is derived from an EMBL/GenBank/DDBJ whole genome shotgun (WGS) entry which is preliminary data.</text>
</comment>
<feature type="domain" description="OmpA-like" evidence="6">
    <location>
        <begin position="101"/>
        <end position="219"/>
    </location>
</feature>
<dbReference type="PANTHER" id="PTHR30329">
    <property type="entry name" value="STATOR ELEMENT OF FLAGELLAR MOTOR COMPLEX"/>
    <property type="match status" value="1"/>
</dbReference>
<keyword evidence="8" id="KW-1185">Reference proteome</keyword>
<comment type="subcellular location">
    <subcellularLocation>
        <location evidence="1">Cell outer membrane</location>
    </subcellularLocation>
</comment>
<keyword evidence="2 4" id="KW-0472">Membrane</keyword>
<dbReference type="Gene3D" id="3.30.1330.60">
    <property type="entry name" value="OmpA-like domain"/>
    <property type="match status" value="1"/>
</dbReference>
<dbReference type="Proteomes" id="UP000077173">
    <property type="component" value="Unassembled WGS sequence"/>
</dbReference>
<dbReference type="AlphaFoldDB" id="A0A176YK35"/>
<dbReference type="InterPro" id="IPR036737">
    <property type="entry name" value="OmpA-like_sf"/>
</dbReference>